<dbReference type="GO" id="GO:0005886">
    <property type="term" value="C:plasma membrane"/>
    <property type="evidence" value="ECO:0007669"/>
    <property type="project" value="UniProtKB-SubCell"/>
</dbReference>
<dbReference type="Pfam" id="PF00021">
    <property type="entry name" value="UPAR_LY6"/>
    <property type="match status" value="1"/>
</dbReference>
<comment type="similarity">
    <text evidence="9">Belongs to the SPACA4/bouncer family.</text>
</comment>
<dbReference type="GO" id="GO:0098552">
    <property type="term" value="C:side of membrane"/>
    <property type="evidence" value="ECO:0007669"/>
    <property type="project" value="UniProtKB-KW"/>
</dbReference>
<evidence type="ECO:0000256" key="4">
    <source>
        <dbReference type="ARBA" id="ARBA00022729"/>
    </source>
</evidence>
<evidence type="ECO:0000256" key="6">
    <source>
        <dbReference type="ARBA" id="ARBA00023157"/>
    </source>
</evidence>
<evidence type="ECO:0000256" key="1">
    <source>
        <dbReference type="ARBA" id="ARBA00004609"/>
    </source>
</evidence>
<evidence type="ECO:0000256" key="7">
    <source>
        <dbReference type="ARBA" id="ARBA00023180"/>
    </source>
</evidence>
<dbReference type="SUPFAM" id="SSF57302">
    <property type="entry name" value="Snake toxin-like"/>
    <property type="match status" value="1"/>
</dbReference>
<evidence type="ECO:0000256" key="2">
    <source>
        <dbReference type="ARBA" id="ARBA00022475"/>
    </source>
</evidence>
<dbReference type="InterPro" id="IPR045860">
    <property type="entry name" value="Snake_toxin-like_sf"/>
</dbReference>
<dbReference type="Gene3D" id="2.10.60.10">
    <property type="entry name" value="CD59"/>
    <property type="match status" value="1"/>
</dbReference>
<dbReference type="PANTHER" id="PTHR47613:SF1">
    <property type="entry name" value="SPERM ACROSOME MEMBRANE-ASSOCIATED PROTEIN 4"/>
    <property type="match status" value="1"/>
</dbReference>
<keyword evidence="8" id="KW-0449">Lipoprotein</keyword>
<accession>A0AAN8MBS6</accession>
<organism evidence="12 13">
    <name type="scientific">Coregonus suidteri</name>
    <dbReference type="NCBI Taxonomy" id="861788"/>
    <lineage>
        <taxon>Eukaryota</taxon>
        <taxon>Metazoa</taxon>
        <taxon>Chordata</taxon>
        <taxon>Craniata</taxon>
        <taxon>Vertebrata</taxon>
        <taxon>Euteleostomi</taxon>
        <taxon>Actinopterygii</taxon>
        <taxon>Neopterygii</taxon>
        <taxon>Teleostei</taxon>
        <taxon>Protacanthopterygii</taxon>
        <taxon>Salmoniformes</taxon>
        <taxon>Salmonidae</taxon>
        <taxon>Coregoninae</taxon>
        <taxon>Coregonus</taxon>
    </lineage>
</organism>
<evidence type="ECO:0000256" key="5">
    <source>
        <dbReference type="ARBA" id="ARBA00023136"/>
    </source>
</evidence>
<feature type="domain" description="UPAR/Ly6" evidence="11">
    <location>
        <begin position="20"/>
        <end position="102"/>
    </location>
</feature>
<gene>
    <name evidence="12" type="ORF">J4Q44_G00029540</name>
</gene>
<evidence type="ECO:0000313" key="12">
    <source>
        <dbReference type="EMBL" id="KAK6327309.1"/>
    </source>
</evidence>
<keyword evidence="7" id="KW-0325">Glycoprotein</keyword>
<keyword evidence="6" id="KW-1015">Disulfide bond</keyword>
<name>A0AAN8MBS6_9TELE</name>
<evidence type="ECO:0000313" key="13">
    <source>
        <dbReference type="Proteomes" id="UP001356427"/>
    </source>
</evidence>
<keyword evidence="2" id="KW-1003">Cell membrane</keyword>
<evidence type="ECO:0000256" key="3">
    <source>
        <dbReference type="ARBA" id="ARBA00022622"/>
    </source>
</evidence>
<keyword evidence="4 10" id="KW-0732">Signal</keyword>
<dbReference type="AlphaFoldDB" id="A0AAN8MBS6"/>
<dbReference type="PANTHER" id="PTHR47613">
    <property type="entry name" value="SPERM ACROSOME MEMBRANE-ASSOCIATED PROTEIN 4"/>
    <property type="match status" value="1"/>
</dbReference>
<feature type="chain" id="PRO_5043021943" description="UPAR/Ly6 domain-containing protein" evidence="10">
    <location>
        <begin position="22"/>
        <end position="129"/>
    </location>
</feature>
<evidence type="ECO:0000259" key="11">
    <source>
        <dbReference type="Pfam" id="PF00021"/>
    </source>
</evidence>
<evidence type="ECO:0000256" key="9">
    <source>
        <dbReference type="ARBA" id="ARBA00029446"/>
    </source>
</evidence>
<feature type="signal peptide" evidence="10">
    <location>
        <begin position="1"/>
        <end position="21"/>
    </location>
</feature>
<dbReference type="InterPro" id="IPR046354">
    <property type="entry name" value="SPACA4/Bouncer"/>
</dbReference>
<dbReference type="InterPro" id="IPR016054">
    <property type="entry name" value="LY6_UPA_recep-like"/>
</dbReference>
<dbReference type="GO" id="GO:0035036">
    <property type="term" value="P:sperm-egg recognition"/>
    <property type="evidence" value="ECO:0007669"/>
    <property type="project" value="TreeGrafter"/>
</dbReference>
<comment type="subcellular location">
    <subcellularLocation>
        <location evidence="1">Cell membrane</location>
        <topology evidence="1">Lipid-anchor</topology>
        <topology evidence="1">GPI-anchor</topology>
    </subcellularLocation>
</comment>
<keyword evidence="13" id="KW-1185">Reference proteome</keyword>
<protein>
    <recommendedName>
        <fullName evidence="11">UPAR/Ly6 domain-containing protein</fullName>
    </recommendedName>
</protein>
<keyword evidence="3" id="KW-0336">GPI-anchor</keyword>
<dbReference type="Proteomes" id="UP001356427">
    <property type="component" value="Unassembled WGS sequence"/>
</dbReference>
<reference evidence="12 13" key="1">
    <citation type="submission" date="2021-04" db="EMBL/GenBank/DDBJ databases">
        <authorList>
            <person name="De Guttry C."/>
            <person name="Zahm M."/>
            <person name="Klopp C."/>
            <person name="Cabau C."/>
            <person name="Louis A."/>
            <person name="Berthelot C."/>
            <person name="Parey E."/>
            <person name="Roest Crollius H."/>
            <person name="Montfort J."/>
            <person name="Robinson-Rechavi M."/>
            <person name="Bucao C."/>
            <person name="Bouchez O."/>
            <person name="Gislard M."/>
            <person name="Lluch J."/>
            <person name="Milhes M."/>
            <person name="Lampietro C."/>
            <person name="Lopez Roques C."/>
            <person name="Donnadieu C."/>
            <person name="Braasch I."/>
            <person name="Desvignes T."/>
            <person name="Postlethwait J."/>
            <person name="Bobe J."/>
            <person name="Wedekind C."/>
            <person name="Guiguen Y."/>
        </authorList>
    </citation>
    <scope>NUCLEOTIDE SEQUENCE [LARGE SCALE GENOMIC DNA]</scope>
    <source>
        <strain evidence="12">Cs_M1</strain>
        <tissue evidence="12">Blood</tissue>
    </source>
</reference>
<evidence type="ECO:0000256" key="8">
    <source>
        <dbReference type="ARBA" id="ARBA00023288"/>
    </source>
</evidence>
<comment type="caution">
    <text evidence="12">The sequence shown here is derived from an EMBL/GenBank/DDBJ whole genome shotgun (WGS) entry which is preliminary data.</text>
</comment>
<sequence>MMNRIILSIFAVGLCFSVGHALQCYKCDICFLDLFYNKFTCADGDQCFSGVGKAAGVLDIKTKGCLKVTDCNKTTTTQFPSISNATIYSLTKTCCSSDLCNAAPGLSRLSILHLALATLTTAFMTKVLV</sequence>
<evidence type="ECO:0000256" key="10">
    <source>
        <dbReference type="SAM" id="SignalP"/>
    </source>
</evidence>
<dbReference type="EMBL" id="JAGTTL010000002">
    <property type="protein sequence ID" value="KAK6327309.1"/>
    <property type="molecule type" value="Genomic_DNA"/>
</dbReference>
<keyword evidence="5" id="KW-0472">Membrane</keyword>
<proteinExistence type="inferred from homology"/>